<evidence type="ECO:0000259" key="12">
    <source>
        <dbReference type="PROSITE" id="PS50800"/>
    </source>
</evidence>
<dbReference type="InterPro" id="IPR013083">
    <property type="entry name" value="Znf_RING/FYVE/PHD"/>
</dbReference>
<accession>A0AAW1W1F3</accession>
<evidence type="ECO:0000256" key="5">
    <source>
        <dbReference type="ARBA" id="ARBA00022723"/>
    </source>
</evidence>
<dbReference type="PROSITE" id="PS01359">
    <property type="entry name" value="ZF_PHD_1"/>
    <property type="match status" value="1"/>
</dbReference>
<dbReference type="AlphaFoldDB" id="A0AAW1W1F3"/>
<dbReference type="Pfam" id="PF02037">
    <property type="entry name" value="SAP"/>
    <property type="match status" value="1"/>
</dbReference>
<feature type="domain" description="SP-RING-type" evidence="13">
    <location>
        <begin position="348"/>
        <end position="431"/>
    </location>
</feature>
<evidence type="ECO:0000256" key="8">
    <source>
        <dbReference type="ARBA" id="ARBA00022833"/>
    </source>
</evidence>
<protein>
    <recommendedName>
        <fullName evidence="16">E3 SUMO-protein ligase SIZ1</fullName>
    </recommendedName>
</protein>
<sequence>MDLLCQCKSKLASFRVKELKEVLTLLGLSKQGRKQDLVDRILESVSDEETSNTRSLSKKKIIEKNGVAQIIDEAHRKMLSTPSTDSATKEQSGSDSCSAKPLKEVKILNGPDVKISCPCRSSLSTESMIQCVDPTCQVQQHISCVIIPEKTKDCRPPVPPLFYCEMCRLKRADPYWVTVVDLVSAVKLGASNIPIDGANPTLNVEKNFQLSRANRDLLQHTEYDVQAWCILLNDSVSFRMQWLQFAELQVNGMGVRAVNRPGHQLLGANGRDDGALIKSYIGEGINKISLSGCDSRAFCFGVRLVKRRTFQQVFNLIPKEEEGERFEDALARVCRCIGGGAAMTHEDSDSDLEVISDSISVNLRCPMSGCRMKVAGRFKPCAHMGCFDIETFVELNQRSRKWQCPICLKNYSLEDIIIDRYFNRITTMMQNCGEDITEINVKPDGSWSAKTKGEFSDLAQWHFPDGSPYVGMGLGTTGQCKPEPCSNEDDGFMYNHDLGDPLHKELEACGQKVITMSSSDTYCGREDEDPIMNQKCSVHIDVSTYDDNEVSSFSPNFAPTFEIGNGSSAQALSAGIIILSDSDEETVNLVSPRLINNTFPVSSSSLSAPPGISDPYACASSCLGLLNGNGNDTEMPQYPFPTGTQADPGFQLFGTDSDLSDAFIDLEQTSVDVSASVNGNTLVSDNNLNPNGLVLNSSISHTNANLDSLVDIPLAFVSEDPSMQGFLPSQPSCLLEQSDFGQPPPVSNGIGEDWVSLSLGRIGENIPNDVDACSEPADTNGLHLRNQSGSNKVCLITDKNDGSKSKSNRANSRKHSDGPFSFPRQPRSVRQRVHLSVDSNSE</sequence>
<name>A0AAW1W1F3_RUBAR</name>
<dbReference type="Gene3D" id="1.10.720.30">
    <property type="entry name" value="SAP domain"/>
    <property type="match status" value="1"/>
</dbReference>
<feature type="domain" description="SAP" evidence="12">
    <location>
        <begin position="11"/>
        <end position="45"/>
    </location>
</feature>
<dbReference type="SMART" id="SM00249">
    <property type="entry name" value="PHD"/>
    <property type="match status" value="1"/>
</dbReference>
<evidence type="ECO:0000313" key="14">
    <source>
        <dbReference type="EMBL" id="KAK9913272.1"/>
    </source>
</evidence>
<keyword evidence="9" id="KW-0539">Nucleus</keyword>
<dbReference type="PANTHER" id="PTHR10782">
    <property type="entry name" value="ZINC FINGER MIZ DOMAIN-CONTAINING PROTEIN"/>
    <property type="match status" value="1"/>
</dbReference>
<evidence type="ECO:0000256" key="3">
    <source>
        <dbReference type="ARBA" id="ARBA00005383"/>
    </source>
</evidence>
<evidence type="ECO:0000256" key="10">
    <source>
        <dbReference type="PROSITE-ProRule" id="PRU00452"/>
    </source>
</evidence>
<keyword evidence="8" id="KW-0862">Zinc</keyword>
<dbReference type="GO" id="GO:0061665">
    <property type="term" value="F:SUMO ligase activity"/>
    <property type="evidence" value="ECO:0007669"/>
    <property type="project" value="TreeGrafter"/>
</dbReference>
<dbReference type="InterPro" id="IPR001965">
    <property type="entry name" value="Znf_PHD"/>
</dbReference>
<keyword evidence="15" id="KW-1185">Reference proteome</keyword>
<dbReference type="InterPro" id="IPR011011">
    <property type="entry name" value="Znf_FYVE_PHD"/>
</dbReference>
<dbReference type="EMBL" id="JBEDUW010000007">
    <property type="protein sequence ID" value="KAK9913272.1"/>
    <property type="molecule type" value="Genomic_DNA"/>
</dbReference>
<comment type="caution">
    <text evidence="14">The sequence shown here is derived from an EMBL/GenBank/DDBJ whole genome shotgun (WGS) entry which is preliminary data.</text>
</comment>
<keyword evidence="4" id="KW-0808">Transferase</keyword>
<dbReference type="PROSITE" id="PS51044">
    <property type="entry name" value="ZF_SP_RING"/>
    <property type="match status" value="1"/>
</dbReference>
<evidence type="ECO:0000259" key="13">
    <source>
        <dbReference type="PROSITE" id="PS51044"/>
    </source>
</evidence>
<keyword evidence="6 10" id="KW-0863">Zinc-finger</keyword>
<organism evidence="14 15">
    <name type="scientific">Rubus argutus</name>
    <name type="common">Southern blackberry</name>
    <dbReference type="NCBI Taxonomy" id="59490"/>
    <lineage>
        <taxon>Eukaryota</taxon>
        <taxon>Viridiplantae</taxon>
        <taxon>Streptophyta</taxon>
        <taxon>Embryophyta</taxon>
        <taxon>Tracheophyta</taxon>
        <taxon>Spermatophyta</taxon>
        <taxon>Magnoliopsida</taxon>
        <taxon>eudicotyledons</taxon>
        <taxon>Gunneridae</taxon>
        <taxon>Pentapetalae</taxon>
        <taxon>rosids</taxon>
        <taxon>fabids</taxon>
        <taxon>Rosales</taxon>
        <taxon>Rosaceae</taxon>
        <taxon>Rosoideae</taxon>
        <taxon>Rosoideae incertae sedis</taxon>
        <taxon>Rubus</taxon>
    </lineage>
</organism>
<dbReference type="Proteomes" id="UP001457282">
    <property type="component" value="Unassembled WGS sequence"/>
</dbReference>
<evidence type="ECO:0000256" key="6">
    <source>
        <dbReference type="ARBA" id="ARBA00022771"/>
    </source>
</evidence>
<dbReference type="InterPro" id="IPR019786">
    <property type="entry name" value="Zinc_finger_PHD-type_CS"/>
</dbReference>
<keyword evidence="5" id="KW-0479">Metal-binding</keyword>
<evidence type="ECO:0000256" key="7">
    <source>
        <dbReference type="ARBA" id="ARBA00022786"/>
    </source>
</evidence>
<evidence type="ECO:0000256" key="4">
    <source>
        <dbReference type="ARBA" id="ARBA00022679"/>
    </source>
</evidence>
<dbReference type="Pfam" id="PF02891">
    <property type="entry name" value="zf-MIZ"/>
    <property type="match status" value="1"/>
</dbReference>
<evidence type="ECO:0000256" key="1">
    <source>
        <dbReference type="ARBA" id="ARBA00004123"/>
    </source>
</evidence>
<dbReference type="GO" id="GO:0005634">
    <property type="term" value="C:nucleus"/>
    <property type="evidence" value="ECO:0007669"/>
    <property type="project" value="UniProtKB-SubCell"/>
</dbReference>
<evidence type="ECO:0000313" key="15">
    <source>
        <dbReference type="Proteomes" id="UP001457282"/>
    </source>
</evidence>
<dbReference type="PANTHER" id="PTHR10782:SF102">
    <property type="entry name" value="E3 SUMO-PROTEIN LIGASE SIZ1"/>
    <property type="match status" value="1"/>
</dbReference>
<dbReference type="SUPFAM" id="SSF57903">
    <property type="entry name" value="FYVE/PHD zinc finger"/>
    <property type="match status" value="1"/>
</dbReference>
<evidence type="ECO:0000256" key="11">
    <source>
        <dbReference type="SAM" id="MobiDB-lite"/>
    </source>
</evidence>
<proteinExistence type="inferred from homology"/>
<reference evidence="14 15" key="1">
    <citation type="journal article" date="2023" name="G3 (Bethesda)">
        <title>A chromosome-length genome assembly and annotation of blackberry (Rubus argutus, cv. 'Hillquist').</title>
        <authorList>
            <person name="Bruna T."/>
            <person name="Aryal R."/>
            <person name="Dudchenko O."/>
            <person name="Sargent D.J."/>
            <person name="Mead D."/>
            <person name="Buti M."/>
            <person name="Cavallini A."/>
            <person name="Hytonen T."/>
            <person name="Andres J."/>
            <person name="Pham M."/>
            <person name="Weisz D."/>
            <person name="Mascagni F."/>
            <person name="Usai G."/>
            <person name="Natali L."/>
            <person name="Bassil N."/>
            <person name="Fernandez G.E."/>
            <person name="Lomsadze A."/>
            <person name="Armour M."/>
            <person name="Olukolu B."/>
            <person name="Poorten T."/>
            <person name="Britton C."/>
            <person name="Davik J."/>
            <person name="Ashrafi H."/>
            <person name="Aiden E.L."/>
            <person name="Borodovsky M."/>
            <person name="Worthington M."/>
        </authorList>
    </citation>
    <scope>NUCLEOTIDE SEQUENCE [LARGE SCALE GENOMIC DNA]</scope>
    <source>
        <strain evidence="14">PI 553951</strain>
    </source>
</reference>
<feature type="region of interest" description="Disordered" evidence="11">
    <location>
        <begin position="793"/>
        <end position="842"/>
    </location>
</feature>
<dbReference type="PROSITE" id="PS50800">
    <property type="entry name" value="SAP"/>
    <property type="match status" value="1"/>
</dbReference>
<dbReference type="SMART" id="SM00513">
    <property type="entry name" value="SAP"/>
    <property type="match status" value="1"/>
</dbReference>
<dbReference type="GO" id="GO:0000785">
    <property type="term" value="C:chromatin"/>
    <property type="evidence" value="ECO:0007669"/>
    <property type="project" value="TreeGrafter"/>
</dbReference>
<dbReference type="InterPro" id="IPR031141">
    <property type="entry name" value="SIZ1/2_SP-RING"/>
</dbReference>
<dbReference type="GO" id="GO:0016925">
    <property type="term" value="P:protein sumoylation"/>
    <property type="evidence" value="ECO:0007669"/>
    <property type="project" value="TreeGrafter"/>
</dbReference>
<comment type="similarity">
    <text evidence="3">Belongs to the PIAS family.</text>
</comment>
<evidence type="ECO:0000256" key="2">
    <source>
        <dbReference type="ARBA" id="ARBA00004718"/>
    </source>
</evidence>
<dbReference type="CDD" id="cd16792">
    <property type="entry name" value="SP-RING_Siz-like"/>
    <property type="match status" value="1"/>
</dbReference>
<dbReference type="GO" id="GO:0008270">
    <property type="term" value="F:zinc ion binding"/>
    <property type="evidence" value="ECO:0007669"/>
    <property type="project" value="UniProtKB-KW"/>
</dbReference>
<evidence type="ECO:0008006" key="16">
    <source>
        <dbReference type="Google" id="ProtNLM"/>
    </source>
</evidence>
<dbReference type="CDD" id="cd15570">
    <property type="entry name" value="PHD_Bye1p_SIZ1_like"/>
    <property type="match status" value="1"/>
</dbReference>
<comment type="subcellular location">
    <subcellularLocation>
        <location evidence="1">Nucleus</location>
    </subcellularLocation>
</comment>
<evidence type="ECO:0000256" key="9">
    <source>
        <dbReference type="ARBA" id="ARBA00023242"/>
    </source>
</evidence>
<keyword evidence="7" id="KW-0833">Ubl conjugation pathway</keyword>
<dbReference type="InterPro" id="IPR003034">
    <property type="entry name" value="SAP_dom"/>
</dbReference>
<comment type="pathway">
    <text evidence="2">Protein modification; protein sumoylation.</text>
</comment>
<dbReference type="InterPro" id="IPR036361">
    <property type="entry name" value="SAP_dom_sf"/>
</dbReference>
<dbReference type="SUPFAM" id="SSF68906">
    <property type="entry name" value="SAP domain"/>
    <property type="match status" value="1"/>
</dbReference>
<gene>
    <name evidence="14" type="ORF">M0R45_037094</name>
</gene>
<dbReference type="InterPro" id="IPR004181">
    <property type="entry name" value="Znf_MIZ"/>
</dbReference>
<dbReference type="Gene3D" id="3.30.40.10">
    <property type="entry name" value="Zinc/RING finger domain, C3HC4 (zinc finger)"/>
    <property type="match status" value="2"/>
</dbReference>